<dbReference type="AlphaFoldDB" id="A0A917IT25"/>
<dbReference type="EMBL" id="BMDC01000001">
    <property type="protein sequence ID" value="GGH61688.1"/>
    <property type="molecule type" value="Genomic_DNA"/>
</dbReference>
<comment type="caution">
    <text evidence="2">The sequence shown here is derived from an EMBL/GenBank/DDBJ whole genome shotgun (WGS) entry which is preliminary data.</text>
</comment>
<reference evidence="2 3" key="1">
    <citation type="journal article" date="2014" name="Int. J. Syst. Evol. Microbiol.">
        <title>Complete genome sequence of Corynebacterium casei LMG S-19264T (=DSM 44701T), isolated from a smear-ripened cheese.</title>
        <authorList>
            <consortium name="US DOE Joint Genome Institute (JGI-PGF)"/>
            <person name="Walter F."/>
            <person name="Albersmeier A."/>
            <person name="Kalinowski J."/>
            <person name="Ruckert C."/>
        </authorList>
    </citation>
    <scope>NUCLEOTIDE SEQUENCE [LARGE SCALE GENOMIC DNA]</scope>
    <source>
        <strain evidence="2 3">CCM 8669</strain>
    </source>
</reference>
<feature type="transmembrane region" description="Helical" evidence="1">
    <location>
        <begin position="129"/>
        <end position="149"/>
    </location>
</feature>
<feature type="transmembrane region" description="Helical" evidence="1">
    <location>
        <begin position="81"/>
        <end position="99"/>
    </location>
</feature>
<name>A0A917IT25_9MICC</name>
<evidence type="ECO:0000313" key="2">
    <source>
        <dbReference type="EMBL" id="GGH61688.1"/>
    </source>
</evidence>
<evidence type="ECO:0000256" key="1">
    <source>
        <dbReference type="SAM" id="Phobius"/>
    </source>
</evidence>
<feature type="transmembrane region" description="Helical" evidence="1">
    <location>
        <begin position="55"/>
        <end position="75"/>
    </location>
</feature>
<proteinExistence type="predicted"/>
<sequence length="231" mass="26057">MTKRNNNRFGLRFEDMSEQDRAYYSAFFQDPAPAEGEPGYTVPAHRAVAARVRMYFGLSFTLFVVGLLCTLVPLFTGHLLLAGAGLLVVLVGLFLLIAVRRRRFASLRVPGQAPVAKNKKAKWFWFPHSLVLLGVASAIIAIAVVPYLFAPEDENLMRSHVAMWTEITLLLWLMAALFYGIFALAVYTPEDHDESIIRPTDYAERQLEKDLSRGIKHGDDDFYDSSWISGR</sequence>
<accession>A0A917IT25</accession>
<feature type="transmembrane region" description="Helical" evidence="1">
    <location>
        <begin position="169"/>
        <end position="188"/>
    </location>
</feature>
<keyword evidence="1" id="KW-0472">Membrane</keyword>
<dbReference type="RefSeq" id="WP_188359282.1">
    <property type="nucleotide sequence ID" value="NZ_BMDC01000001.1"/>
</dbReference>
<keyword evidence="1" id="KW-0812">Transmembrane</keyword>
<organism evidence="2 3">
    <name type="scientific">Rothia aerolata</name>
    <dbReference type="NCBI Taxonomy" id="1812262"/>
    <lineage>
        <taxon>Bacteria</taxon>
        <taxon>Bacillati</taxon>
        <taxon>Actinomycetota</taxon>
        <taxon>Actinomycetes</taxon>
        <taxon>Micrococcales</taxon>
        <taxon>Micrococcaceae</taxon>
        <taxon>Rothia</taxon>
    </lineage>
</organism>
<protein>
    <submittedName>
        <fullName evidence="2">Uncharacterized protein</fullName>
    </submittedName>
</protein>
<keyword evidence="1" id="KW-1133">Transmembrane helix</keyword>
<dbReference type="Proteomes" id="UP000600171">
    <property type="component" value="Unassembled WGS sequence"/>
</dbReference>
<gene>
    <name evidence="2" type="ORF">GCM10007359_11110</name>
</gene>
<keyword evidence="3" id="KW-1185">Reference proteome</keyword>
<evidence type="ECO:0000313" key="3">
    <source>
        <dbReference type="Proteomes" id="UP000600171"/>
    </source>
</evidence>